<dbReference type="FunFam" id="3.20.20.140:FF:000047">
    <property type="entry name" value="PHP domain-containing protein"/>
    <property type="match status" value="1"/>
</dbReference>
<keyword evidence="13" id="KW-0239">DNA-directed DNA polymerase</keyword>
<organism evidence="25 26">
    <name type="scientific">Staphylococcus saprophyticus</name>
    <dbReference type="NCBI Taxonomy" id="29385"/>
    <lineage>
        <taxon>Bacteria</taxon>
        <taxon>Bacillati</taxon>
        <taxon>Bacillota</taxon>
        <taxon>Bacilli</taxon>
        <taxon>Bacillales</taxon>
        <taxon>Staphylococcaceae</taxon>
        <taxon>Staphylococcus</taxon>
    </lineage>
</organism>
<dbReference type="SMART" id="SM00278">
    <property type="entry name" value="HhH1"/>
    <property type="match status" value="3"/>
</dbReference>
<keyword evidence="15" id="KW-0234">DNA repair</keyword>
<dbReference type="Proteomes" id="UP000254707">
    <property type="component" value="Unassembled WGS sequence"/>
</dbReference>
<evidence type="ECO:0000256" key="6">
    <source>
        <dbReference type="ARBA" id="ARBA00022481"/>
    </source>
</evidence>
<comment type="function">
    <text evidence="20">Repair polymerase that plays a key role in base-excision repair. During this process, the damaged base is excised by specific DNA glycosylases, the DNA backbone is nicked at the abasic site by an apurinic/apyrimidic (AP) endonuclease, and POLB removes 5'-deoxyribose-phosphate from the preincised AP site acting as a 5'-deoxyribose-phosphate lyase (5'-dRP lyase); through its DNA polymerase activity, it adds one nucleotide to the 3' end of the arising single-nucleotide gap. Conducts 'gap-filling' DNA synthesis in a stepwise distributive fashion rather than in a processive fashion as for other DNA polymerases. It is also able to cleave sugar-phosphate bonds 3' to an intact AP site, acting as an AP lyase.</text>
</comment>
<comment type="catalytic activity">
    <reaction evidence="18">
        <text>2'-deoxyribonucleotide-(2'-deoxyribose 5'-phosphate)-2'-deoxyribonucleotide-DNA = a 3'-end 2'-deoxyribonucleotide-(2,3-dehydro-2,3-deoxyribose 5'-phosphate)-DNA + a 5'-end 5'-phospho-2'-deoxyribonucleoside-DNA + H(+)</text>
        <dbReference type="Rhea" id="RHEA:66592"/>
        <dbReference type="Rhea" id="RHEA-COMP:13180"/>
        <dbReference type="Rhea" id="RHEA-COMP:16897"/>
        <dbReference type="Rhea" id="RHEA-COMP:17067"/>
        <dbReference type="ChEBI" id="CHEBI:15378"/>
        <dbReference type="ChEBI" id="CHEBI:136412"/>
        <dbReference type="ChEBI" id="CHEBI:157695"/>
        <dbReference type="ChEBI" id="CHEBI:167181"/>
        <dbReference type="EC" id="4.2.99.18"/>
    </reaction>
</comment>
<dbReference type="InterPro" id="IPR002008">
    <property type="entry name" value="DNA_pol_X_beta-like"/>
</dbReference>
<dbReference type="PIRSF" id="PIRSF005047">
    <property type="entry name" value="UCP005047_YshC"/>
    <property type="match status" value="1"/>
</dbReference>
<dbReference type="EC" id="4.2.99.18" evidence="4"/>
<evidence type="ECO:0000256" key="13">
    <source>
        <dbReference type="ARBA" id="ARBA00022932"/>
    </source>
</evidence>
<evidence type="ECO:0000256" key="5">
    <source>
        <dbReference type="ARBA" id="ARBA00020020"/>
    </source>
</evidence>
<evidence type="ECO:0000256" key="9">
    <source>
        <dbReference type="ARBA" id="ARBA00022695"/>
    </source>
</evidence>
<feature type="domain" description="Helix-hairpin-helix DNA-binding motif class 1" evidence="22">
    <location>
        <begin position="88"/>
        <end position="107"/>
    </location>
</feature>
<dbReference type="InterPro" id="IPR004013">
    <property type="entry name" value="PHP_dom"/>
</dbReference>
<evidence type="ECO:0000256" key="21">
    <source>
        <dbReference type="ARBA" id="ARBA00049244"/>
    </source>
</evidence>
<dbReference type="Pfam" id="PF14716">
    <property type="entry name" value="HHH_8"/>
    <property type="match status" value="1"/>
</dbReference>
<evidence type="ECO:0000313" key="25">
    <source>
        <dbReference type="EMBL" id="SUM83320.1"/>
    </source>
</evidence>
<dbReference type="Gene3D" id="1.10.150.110">
    <property type="entry name" value="DNA polymerase beta, N-terminal domain-like"/>
    <property type="match status" value="1"/>
</dbReference>
<dbReference type="InterPro" id="IPR016195">
    <property type="entry name" value="Pol/histidinol_Pase-like"/>
</dbReference>
<dbReference type="SUPFAM" id="SSF89550">
    <property type="entry name" value="PHP domain-like"/>
    <property type="match status" value="1"/>
</dbReference>
<feature type="domain" description="DNA-directed DNA polymerase X" evidence="24">
    <location>
        <begin position="1"/>
        <end position="314"/>
    </location>
</feature>
<dbReference type="SUPFAM" id="SSF81301">
    <property type="entry name" value="Nucleotidyltransferase"/>
    <property type="match status" value="1"/>
</dbReference>
<evidence type="ECO:0000256" key="17">
    <source>
        <dbReference type="ARBA" id="ARBA00035726"/>
    </source>
</evidence>
<dbReference type="CDD" id="cd07436">
    <property type="entry name" value="PHP_PolX"/>
    <property type="match status" value="1"/>
</dbReference>
<keyword evidence="8" id="KW-0808">Transferase</keyword>
<dbReference type="InterPro" id="IPR029398">
    <property type="entry name" value="PolB_thumb"/>
</dbReference>
<dbReference type="InterPro" id="IPR022311">
    <property type="entry name" value="PolX-like"/>
</dbReference>
<dbReference type="SUPFAM" id="SSF47802">
    <property type="entry name" value="DNA polymerase beta, N-terminal domain-like"/>
    <property type="match status" value="1"/>
</dbReference>
<dbReference type="SMART" id="SM00483">
    <property type="entry name" value="POLXc"/>
    <property type="match status" value="1"/>
</dbReference>
<keyword evidence="14" id="KW-0915">Sodium</keyword>
<dbReference type="RefSeq" id="WP_069821912.1">
    <property type="nucleotide sequence ID" value="NZ_CAXOKG010000001.1"/>
</dbReference>
<evidence type="ECO:0000256" key="3">
    <source>
        <dbReference type="ARBA" id="ARBA00012417"/>
    </source>
</evidence>
<evidence type="ECO:0000256" key="2">
    <source>
        <dbReference type="ARBA" id="ARBA00004496"/>
    </source>
</evidence>
<dbReference type="Gene3D" id="3.30.210.10">
    <property type="entry name" value="DNA polymerase, thumb domain"/>
    <property type="match status" value="1"/>
</dbReference>
<evidence type="ECO:0000256" key="18">
    <source>
        <dbReference type="ARBA" id="ARBA00044632"/>
    </source>
</evidence>
<dbReference type="Gene3D" id="1.10.150.20">
    <property type="entry name" value="5' to 3' exonuclease, C-terminal subdomain"/>
    <property type="match status" value="1"/>
</dbReference>
<dbReference type="AlphaFoldDB" id="A0A380HQV5"/>
<comment type="catalytic activity">
    <reaction evidence="21">
        <text>DNA(n) + a 2'-deoxyribonucleoside 5'-triphosphate = DNA(n+1) + diphosphate</text>
        <dbReference type="Rhea" id="RHEA:22508"/>
        <dbReference type="Rhea" id="RHEA-COMP:17339"/>
        <dbReference type="Rhea" id="RHEA-COMP:17340"/>
        <dbReference type="ChEBI" id="CHEBI:33019"/>
        <dbReference type="ChEBI" id="CHEBI:61560"/>
        <dbReference type="ChEBI" id="CHEBI:173112"/>
        <dbReference type="EC" id="2.7.7.7"/>
    </reaction>
</comment>
<evidence type="ECO:0000256" key="15">
    <source>
        <dbReference type="ARBA" id="ARBA00023204"/>
    </source>
</evidence>
<evidence type="ECO:0000256" key="11">
    <source>
        <dbReference type="ARBA" id="ARBA00022763"/>
    </source>
</evidence>
<dbReference type="InterPro" id="IPR003583">
    <property type="entry name" value="Hlx-hairpin-Hlx_DNA-bd_motif"/>
</dbReference>
<dbReference type="GO" id="GO:0140078">
    <property type="term" value="F:class I DNA-(apurinic or apyrimidinic site) endonuclease activity"/>
    <property type="evidence" value="ECO:0007669"/>
    <property type="project" value="UniProtKB-EC"/>
</dbReference>
<evidence type="ECO:0000256" key="12">
    <source>
        <dbReference type="ARBA" id="ARBA00022843"/>
    </source>
</evidence>
<feature type="domain" description="Helix-hairpin-helix DNA-binding motif class 1" evidence="22">
    <location>
        <begin position="48"/>
        <end position="67"/>
    </location>
</feature>
<dbReference type="InterPro" id="IPR003141">
    <property type="entry name" value="Pol/His_phosphatase_N"/>
</dbReference>
<evidence type="ECO:0000256" key="10">
    <source>
        <dbReference type="ARBA" id="ARBA00022705"/>
    </source>
</evidence>
<keyword evidence="7" id="KW-0237">DNA synthesis</keyword>
<protein>
    <recommendedName>
        <fullName evidence="5">DNA polymerase beta</fullName>
        <ecNumber evidence="3">2.7.7.7</ecNumber>
        <ecNumber evidence="4">4.2.99.18</ecNumber>
    </recommendedName>
    <alternativeName>
        <fullName evidence="16">5'-deoxyribose-phosphate lyase</fullName>
    </alternativeName>
    <alternativeName>
        <fullName evidence="17">AP lyase</fullName>
    </alternativeName>
</protein>
<comment type="catalytic activity">
    <reaction evidence="19">
        <text>a 5'-end 2'-deoxyribose-2'-deoxyribonucleotide-DNA = (2E,4S)-4-hydroxypenten-2-al-5-phosphate + a 5'-end 5'-phospho-2'-deoxyribonucleoside-DNA + H(+)</text>
        <dbReference type="Rhea" id="RHEA:76255"/>
        <dbReference type="Rhea" id="RHEA-COMP:13180"/>
        <dbReference type="Rhea" id="RHEA-COMP:18657"/>
        <dbReference type="ChEBI" id="CHEBI:15378"/>
        <dbReference type="ChEBI" id="CHEBI:136412"/>
        <dbReference type="ChEBI" id="CHEBI:195194"/>
        <dbReference type="ChEBI" id="CHEBI:195195"/>
    </reaction>
</comment>
<proteinExistence type="predicted"/>
<dbReference type="GO" id="GO:0003677">
    <property type="term" value="F:DNA binding"/>
    <property type="evidence" value="ECO:0007669"/>
    <property type="project" value="InterPro"/>
</dbReference>
<dbReference type="PANTHER" id="PTHR36928">
    <property type="entry name" value="PHOSPHATASE YCDX-RELATED"/>
    <property type="match status" value="1"/>
</dbReference>
<dbReference type="Gene3D" id="3.20.20.140">
    <property type="entry name" value="Metal-dependent hydrolases"/>
    <property type="match status" value="1"/>
</dbReference>
<evidence type="ECO:0000259" key="24">
    <source>
        <dbReference type="SMART" id="SM00483"/>
    </source>
</evidence>
<dbReference type="GO" id="GO:0003887">
    <property type="term" value="F:DNA-directed DNA polymerase activity"/>
    <property type="evidence" value="ECO:0007669"/>
    <property type="project" value="UniProtKB-KW"/>
</dbReference>
<keyword evidence="6" id="KW-0488">Methylation</keyword>
<evidence type="ECO:0000259" key="22">
    <source>
        <dbReference type="SMART" id="SM00278"/>
    </source>
</evidence>
<keyword evidence="11" id="KW-0227">DNA damage</keyword>
<evidence type="ECO:0000259" key="23">
    <source>
        <dbReference type="SMART" id="SM00481"/>
    </source>
</evidence>
<dbReference type="NCBIfam" id="NF006375">
    <property type="entry name" value="PRK08609.1"/>
    <property type="match status" value="1"/>
</dbReference>
<dbReference type="GO" id="GO:0006281">
    <property type="term" value="P:DNA repair"/>
    <property type="evidence" value="ECO:0007669"/>
    <property type="project" value="UniProtKB-KW"/>
</dbReference>
<evidence type="ECO:0000256" key="4">
    <source>
        <dbReference type="ARBA" id="ARBA00012720"/>
    </source>
</evidence>
<dbReference type="InterPro" id="IPR037160">
    <property type="entry name" value="DNA_Pol_thumb_sf"/>
</dbReference>
<feature type="domain" description="Polymerase/histidinol phosphatase N-terminal" evidence="23">
    <location>
        <begin position="334"/>
        <end position="413"/>
    </location>
</feature>
<comment type="subcellular location">
    <subcellularLocation>
        <location evidence="2">Cytoplasm</location>
    </subcellularLocation>
</comment>
<evidence type="ECO:0000256" key="19">
    <source>
        <dbReference type="ARBA" id="ARBA00044678"/>
    </source>
</evidence>
<name>A0A380HQV5_STASA</name>
<dbReference type="PRINTS" id="PR00869">
    <property type="entry name" value="DNAPOLX"/>
</dbReference>
<dbReference type="Gene3D" id="3.30.460.10">
    <property type="entry name" value="Beta Polymerase, domain 2"/>
    <property type="match status" value="1"/>
</dbReference>
<evidence type="ECO:0000256" key="16">
    <source>
        <dbReference type="ARBA" id="ARBA00035717"/>
    </source>
</evidence>
<keyword evidence="10" id="KW-0235">DNA replication</keyword>
<dbReference type="InterPro" id="IPR043519">
    <property type="entry name" value="NT_sf"/>
</dbReference>
<dbReference type="GO" id="GO:0008270">
    <property type="term" value="F:zinc ion binding"/>
    <property type="evidence" value="ECO:0007669"/>
    <property type="project" value="TreeGrafter"/>
</dbReference>
<dbReference type="EMBL" id="UHED01000001">
    <property type="protein sequence ID" value="SUM83320.1"/>
    <property type="molecule type" value="Genomic_DNA"/>
</dbReference>
<feature type="domain" description="Helix-hairpin-helix DNA-binding motif class 1" evidence="22">
    <location>
        <begin position="123"/>
        <end position="142"/>
    </location>
</feature>
<keyword evidence="12" id="KW-0832">Ubl conjugation</keyword>
<gene>
    <name evidence="25" type="primary">polX</name>
    <name evidence="25" type="ORF">NCTC7688_01897</name>
</gene>
<evidence type="ECO:0000256" key="14">
    <source>
        <dbReference type="ARBA" id="ARBA00023053"/>
    </source>
</evidence>
<accession>A0A380HQV5</accession>
<evidence type="ECO:0000256" key="7">
    <source>
        <dbReference type="ARBA" id="ARBA00022634"/>
    </source>
</evidence>
<dbReference type="Pfam" id="PF14791">
    <property type="entry name" value="DNA_pol_B_thumb"/>
    <property type="match status" value="1"/>
</dbReference>
<dbReference type="InterPro" id="IPR010996">
    <property type="entry name" value="HHH_MUS81"/>
</dbReference>
<dbReference type="InterPro" id="IPR050243">
    <property type="entry name" value="PHP_phosphatase"/>
</dbReference>
<evidence type="ECO:0000313" key="26">
    <source>
        <dbReference type="Proteomes" id="UP000254707"/>
    </source>
</evidence>
<dbReference type="SMART" id="SM00481">
    <property type="entry name" value="POLIIIAc"/>
    <property type="match status" value="1"/>
</dbReference>
<dbReference type="GO" id="GO:0042578">
    <property type="term" value="F:phosphoric ester hydrolase activity"/>
    <property type="evidence" value="ECO:0007669"/>
    <property type="project" value="TreeGrafter"/>
</dbReference>
<dbReference type="PANTHER" id="PTHR36928:SF1">
    <property type="entry name" value="PHOSPHATASE YCDX-RELATED"/>
    <property type="match status" value="1"/>
</dbReference>
<evidence type="ECO:0000256" key="20">
    <source>
        <dbReference type="ARBA" id="ARBA00045548"/>
    </source>
</evidence>
<dbReference type="InterPro" id="IPR027421">
    <property type="entry name" value="DNA_pol_lamdba_lyase_dom_sf"/>
</dbReference>
<evidence type="ECO:0000256" key="1">
    <source>
        <dbReference type="ARBA" id="ARBA00001946"/>
    </source>
</evidence>
<dbReference type="InterPro" id="IPR047967">
    <property type="entry name" value="PolX_PHP"/>
</dbReference>
<dbReference type="GO" id="GO:0005829">
    <property type="term" value="C:cytosol"/>
    <property type="evidence" value="ECO:0007669"/>
    <property type="project" value="TreeGrafter"/>
</dbReference>
<dbReference type="PRINTS" id="PR00870">
    <property type="entry name" value="DNAPOLXBETA"/>
</dbReference>
<sequence length="570" mass="64999">MTKKDIIQLLEKIATYMELKGENTFKVSAYRKAAQSLEMDERTLDEIEDVTELKGIGKGVGEVIDEYRQSGQSSALEALQKEVPEGLIPLLKIQGLGSKKIAKLYKELNIDSKEALQVACEQGKVSELSGFAKKTEQNILEAVKALGAKKEKYPIDQIRGLNSEINDYLATVKDIDKYEVAGSYRRYKEMSKDLDYIISTYHPTSVQQSLLKMPNIVKQVAVGQTKVSLELAYDDETIGVDFRLIEPAAFYHTLQHFTGSKDHNIRIRQLAKEQDEKVSEYGIEQNNGEIIQYQSEKEIYEHFGVNWIEPALREDGSEFDKNLDNIIKLTDIHGDIHMHTTYSDGAFSIEDMVKANIEKGYEFMVITDHSQSLKVANGLSVERLLRQNEEIKALNEKYKEIDIYSGIEMDILPDGQLDYDDEILAKLDYAIAAIHQSFNQSQEEIMRRLENACRNPYVRHIAHPTGRIIGKRPGYEPDIDKLCQLAEETNTILEINANPKRLDLNADTVKKHPNIQLTINTDAHHVEHLEFMKYGVATAQKGFVTKDRVINTMSREEFKSFVENNIKLKK</sequence>
<comment type="cofactor">
    <cofactor evidence="1">
        <name>Mg(2+)</name>
        <dbReference type="ChEBI" id="CHEBI:18420"/>
    </cofactor>
</comment>
<reference evidence="25 26" key="1">
    <citation type="submission" date="2018-06" db="EMBL/GenBank/DDBJ databases">
        <authorList>
            <consortium name="Pathogen Informatics"/>
            <person name="Doyle S."/>
        </authorList>
    </citation>
    <scope>NUCLEOTIDE SEQUENCE [LARGE SCALE GENOMIC DNA]</scope>
    <source>
        <strain evidence="25 26">NCTC7688</strain>
    </source>
</reference>
<dbReference type="CDD" id="cd00141">
    <property type="entry name" value="NT_POLXc"/>
    <property type="match status" value="1"/>
</dbReference>
<keyword evidence="9" id="KW-0548">Nucleotidyltransferase</keyword>
<dbReference type="InterPro" id="IPR022312">
    <property type="entry name" value="DNA_pol_X"/>
</dbReference>
<evidence type="ECO:0000256" key="8">
    <source>
        <dbReference type="ARBA" id="ARBA00022679"/>
    </source>
</evidence>
<dbReference type="Pfam" id="PF14520">
    <property type="entry name" value="HHH_5"/>
    <property type="match status" value="1"/>
</dbReference>
<dbReference type="Pfam" id="PF02811">
    <property type="entry name" value="PHP"/>
    <property type="match status" value="1"/>
</dbReference>
<dbReference type="InterPro" id="IPR002054">
    <property type="entry name" value="DNA-dir_DNA_pol_X"/>
</dbReference>
<dbReference type="EC" id="2.7.7.7" evidence="3"/>